<comment type="subcellular location">
    <subcellularLocation>
        <location evidence="6">Cytoplasm</location>
    </subcellularLocation>
</comment>
<keyword evidence="8" id="KW-1185">Reference proteome</keyword>
<evidence type="ECO:0000313" key="8">
    <source>
        <dbReference type="Proteomes" id="UP000503336"/>
    </source>
</evidence>
<reference evidence="7 8" key="1">
    <citation type="submission" date="2020-02" db="EMBL/GenBank/DDBJ databases">
        <title>complete genome sequence of Rhodobacteraceae bacterium.</title>
        <authorList>
            <person name="Park J."/>
            <person name="Kim Y.-S."/>
            <person name="Kim K.-H."/>
        </authorList>
    </citation>
    <scope>NUCLEOTIDE SEQUENCE [LARGE SCALE GENOMIC DNA]</scope>
    <source>
        <strain evidence="7 8">RR4-56</strain>
    </source>
</reference>
<dbReference type="HAMAP" id="MF_00821">
    <property type="entry name" value="SecB"/>
    <property type="match status" value="1"/>
</dbReference>
<comment type="subunit">
    <text evidence="6">Homotetramer, a dimer of dimers. One homotetramer interacts with 1 SecA dimer.</text>
</comment>
<dbReference type="InterPro" id="IPR035958">
    <property type="entry name" value="SecB-like_sf"/>
</dbReference>
<dbReference type="NCBIfam" id="TIGR00809">
    <property type="entry name" value="secB"/>
    <property type="match status" value="1"/>
</dbReference>
<evidence type="ECO:0000256" key="6">
    <source>
        <dbReference type="HAMAP-Rule" id="MF_00821"/>
    </source>
</evidence>
<dbReference type="GO" id="GO:0015031">
    <property type="term" value="P:protein transport"/>
    <property type="evidence" value="ECO:0007669"/>
    <property type="project" value="UniProtKB-UniRule"/>
</dbReference>
<dbReference type="InterPro" id="IPR003708">
    <property type="entry name" value="SecB"/>
</dbReference>
<proteinExistence type="inferred from homology"/>
<dbReference type="EMBL" id="CP049056">
    <property type="protein sequence ID" value="QIE56299.1"/>
    <property type="molecule type" value="Genomic_DNA"/>
</dbReference>
<dbReference type="PANTHER" id="PTHR36918">
    <property type="match status" value="1"/>
</dbReference>
<keyword evidence="6" id="KW-0963">Cytoplasm</keyword>
<protein>
    <recommendedName>
        <fullName evidence="6">Protein-export protein SecB</fullName>
    </recommendedName>
</protein>
<keyword evidence="2 6" id="KW-0813">Transport</keyword>
<comment type="similarity">
    <text evidence="1 6">Belongs to the SecB family.</text>
</comment>
<accession>A0A7L5C323</accession>
<dbReference type="AlphaFoldDB" id="A0A7L5C323"/>
<evidence type="ECO:0000256" key="5">
    <source>
        <dbReference type="ARBA" id="ARBA00023186"/>
    </source>
</evidence>
<sequence>MAEAEPTAAQGPRVAIKAQYVRDASFENVAVQKGDGRMDRKPEIQVGVNLDAKKRGENAYEVILKVNATAKHEDDVLFIVEVEYAGLFEIANVPDAQLHPFLLVECPRLLFPFTRRIVADLTRDGGYPPLMLDMVDFANLYRSEVERRKSAAQGLAGATAGSA</sequence>
<name>A0A7L5C323_9RHOB</name>
<dbReference type="Proteomes" id="UP000503336">
    <property type="component" value="Chromosome"/>
</dbReference>
<dbReference type="GO" id="GO:0005737">
    <property type="term" value="C:cytoplasm"/>
    <property type="evidence" value="ECO:0007669"/>
    <property type="project" value="UniProtKB-SubCell"/>
</dbReference>
<evidence type="ECO:0000313" key="7">
    <source>
        <dbReference type="EMBL" id="QIE56299.1"/>
    </source>
</evidence>
<keyword evidence="5 6" id="KW-0143">Chaperone</keyword>
<evidence type="ECO:0000256" key="2">
    <source>
        <dbReference type="ARBA" id="ARBA00022448"/>
    </source>
</evidence>
<dbReference type="GO" id="GO:0006457">
    <property type="term" value="P:protein folding"/>
    <property type="evidence" value="ECO:0007669"/>
    <property type="project" value="UniProtKB-UniRule"/>
</dbReference>
<evidence type="ECO:0000256" key="1">
    <source>
        <dbReference type="ARBA" id="ARBA00009990"/>
    </source>
</evidence>
<dbReference type="Gene3D" id="3.10.420.10">
    <property type="entry name" value="SecB-like"/>
    <property type="match status" value="1"/>
</dbReference>
<dbReference type="PANTHER" id="PTHR36918:SF1">
    <property type="entry name" value="PROTEIN-EXPORT PROTEIN SECB"/>
    <property type="match status" value="1"/>
</dbReference>
<dbReference type="Pfam" id="PF02556">
    <property type="entry name" value="SecB"/>
    <property type="match status" value="1"/>
</dbReference>
<dbReference type="SUPFAM" id="SSF54611">
    <property type="entry name" value="SecB-like"/>
    <property type="match status" value="1"/>
</dbReference>
<comment type="function">
    <text evidence="6">One of the proteins required for the normal export of preproteins out of the cell cytoplasm. It is a molecular chaperone that binds to a subset of precursor proteins, maintaining them in a translocation-competent state. It also specifically binds to its receptor SecA.</text>
</comment>
<dbReference type="GO" id="GO:0051262">
    <property type="term" value="P:protein tetramerization"/>
    <property type="evidence" value="ECO:0007669"/>
    <property type="project" value="InterPro"/>
</dbReference>
<keyword evidence="4 6" id="KW-0811">Translocation</keyword>
<evidence type="ECO:0000256" key="4">
    <source>
        <dbReference type="ARBA" id="ARBA00023010"/>
    </source>
</evidence>
<dbReference type="GO" id="GO:0051082">
    <property type="term" value="F:unfolded protein binding"/>
    <property type="evidence" value="ECO:0007669"/>
    <property type="project" value="InterPro"/>
</dbReference>
<evidence type="ECO:0000256" key="3">
    <source>
        <dbReference type="ARBA" id="ARBA00022927"/>
    </source>
</evidence>
<keyword evidence="3 6" id="KW-0653">Protein transport</keyword>
<organism evidence="7 8">
    <name type="scientific">Pikeienuella piscinae</name>
    <dbReference type="NCBI Taxonomy" id="2748098"/>
    <lineage>
        <taxon>Bacteria</taxon>
        <taxon>Pseudomonadati</taxon>
        <taxon>Pseudomonadota</taxon>
        <taxon>Alphaproteobacteria</taxon>
        <taxon>Rhodobacterales</taxon>
        <taxon>Paracoccaceae</taxon>
        <taxon>Pikeienuella</taxon>
    </lineage>
</organism>
<dbReference type="KEGG" id="hdh:G5B40_13000"/>
<gene>
    <name evidence="6 7" type="primary">secB</name>
    <name evidence="7" type="ORF">G5B40_13000</name>
</gene>
<dbReference type="NCBIfam" id="NF004392">
    <property type="entry name" value="PRK05751.1-3"/>
    <property type="match status" value="1"/>
</dbReference>
<dbReference type="PRINTS" id="PR01594">
    <property type="entry name" value="SECBCHAPRONE"/>
</dbReference>
<dbReference type="RefSeq" id="WP_165099351.1">
    <property type="nucleotide sequence ID" value="NZ_CP049056.1"/>
</dbReference>